<dbReference type="Proteomes" id="UP000790580">
    <property type="component" value="Unassembled WGS sequence"/>
</dbReference>
<dbReference type="PANTHER" id="PTHR41517:SF1">
    <property type="entry name" value="CUPIN"/>
    <property type="match status" value="1"/>
</dbReference>
<gene>
    <name evidence="4" type="ORF">KS407_17385</name>
</gene>
<dbReference type="Pfam" id="PF07883">
    <property type="entry name" value="Cupin_2"/>
    <property type="match status" value="2"/>
</dbReference>
<dbReference type="EMBL" id="JAHQCR010000072">
    <property type="protein sequence ID" value="MBU9723194.1"/>
    <property type="molecule type" value="Genomic_DNA"/>
</dbReference>
<keyword evidence="1" id="KW-0223">Dioxygenase</keyword>
<evidence type="ECO:0000313" key="4">
    <source>
        <dbReference type="EMBL" id="MBU9723194.1"/>
    </source>
</evidence>
<sequence>MLSQTLEESNLGPLWENLGEMVTKEPTHTIKPYLWKWDVIRENLIKSGELLKVGRAAERRVIYLQNPSLSDKVGFATETLYAGIQLLLPGEVAPSHRHSQGAIRYVIEGDGAFTTVNGEKTYMNEGDLVLTPAWTWHDHGHEGTEPMLWMDGLDVGMVKNLCGSFFELFDEDTYPVKGVPDGTISRFAATGVRPVSERNRTSGYPSPLINYKWNNIEKGLEELTRLESDAFDGYAVDYINPINGQSADKRIGCTMQKLTGNMHTKAHRHVHSVIYHVKSGSGYTVINGEKFEWSKGDFFVIPPWNWHEHHNTGEENAYLFSINDRPVMDLLGLEMEEEYKEDNGYQTVTSTFSP</sequence>
<dbReference type="CDD" id="cd06992">
    <property type="entry name" value="cupin_GDO-like_C"/>
    <property type="match status" value="1"/>
</dbReference>
<protein>
    <submittedName>
        <fullName evidence="4">Cupin domain-containing protein</fullName>
    </submittedName>
</protein>
<dbReference type="InterPro" id="IPR011051">
    <property type="entry name" value="RmlC_Cupin_sf"/>
</dbReference>
<accession>A0ABS6JZS2</accession>
<dbReference type="InterPro" id="IPR047183">
    <property type="entry name" value="GDO-like"/>
</dbReference>
<dbReference type="RefSeq" id="WP_088078073.1">
    <property type="nucleotide sequence ID" value="NZ_JAHQCR010000072.1"/>
</dbReference>
<name>A0ABS6JZS2_9BACI</name>
<dbReference type="InterPro" id="IPR014710">
    <property type="entry name" value="RmlC-like_jellyroll"/>
</dbReference>
<keyword evidence="5" id="KW-1185">Reference proteome</keyword>
<reference evidence="4 5" key="1">
    <citation type="submission" date="2021-06" db="EMBL/GenBank/DDBJ databases">
        <title>Bacillus sp. RD4P76, an endophyte from a halophyte.</title>
        <authorList>
            <person name="Sun J.-Q."/>
        </authorList>
    </citation>
    <scope>NUCLEOTIDE SEQUENCE [LARGE SCALE GENOMIC DNA]</scope>
    <source>
        <strain evidence="4 5">JCM 17098</strain>
    </source>
</reference>
<proteinExistence type="predicted"/>
<evidence type="ECO:0000259" key="3">
    <source>
        <dbReference type="Pfam" id="PF07883"/>
    </source>
</evidence>
<evidence type="ECO:0000256" key="2">
    <source>
        <dbReference type="ARBA" id="ARBA00023002"/>
    </source>
</evidence>
<dbReference type="Gene3D" id="2.60.120.10">
    <property type="entry name" value="Jelly Rolls"/>
    <property type="match status" value="1"/>
</dbReference>
<dbReference type="PANTHER" id="PTHR41517">
    <property type="entry name" value="1,2-DIOXYGENASE PROTEIN-RELATED"/>
    <property type="match status" value="1"/>
</dbReference>
<feature type="domain" description="Cupin type-2" evidence="3">
    <location>
        <begin position="84"/>
        <end position="151"/>
    </location>
</feature>
<dbReference type="SUPFAM" id="SSF51182">
    <property type="entry name" value="RmlC-like cupins"/>
    <property type="match status" value="1"/>
</dbReference>
<comment type="caution">
    <text evidence="4">The sequence shown here is derived from an EMBL/GenBank/DDBJ whole genome shotgun (WGS) entry which is preliminary data.</text>
</comment>
<dbReference type="InterPro" id="IPR013096">
    <property type="entry name" value="Cupin_2"/>
</dbReference>
<organism evidence="4 5">
    <name type="scientific">Evansella alkalicola</name>
    <dbReference type="NCBI Taxonomy" id="745819"/>
    <lineage>
        <taxon>Bacteria</taxon>
        <taxon>Bacillati</taxon>
        <taxon>Bacillota</taxon>
        <taxon>Bacilli</taxon>
        <taxon>Bacillales</taxon>
        <taxon>Bacillaceae</taxon>
        <taxon>Evansella</taxon>
    </lineage>
</organism>
<keyword evidence="2" id="KW-0560">Oxidoreductase</keyword>
<feature type="domain" description="Cupin type-2" evidence="3">
    <location>
        <begin position="263"/>
        <end position="322"/>
    </location>
</feature>
<evidence type="ECO:0000313" key="5">
    <source>
        <dbReference type="Proteomes" id="UP000790580"/>
    </source>
</evidence>
<evidence type="ECO:0000256" key="1">
    <source>
        <dbReference type="ARBA" id="ARBA00022964"/>
    </source>
</evidence>
<dbReference type="CDD" id="cd02216">
    <property type="entry name" value="cupin_GDO-like_N"/>
    <property type="match status" value="1"/>
</dbReference>